<accession>A0A9R1CC78</accession>
<evidence type="ECO:0000256" key="1">
    <source>
        <dbReference type="SAM" id="MobiDB-lite"/>
    </source>
</evidence>
<keyword evidence="3" id="KW-1185">Reference proteome</keyword>
<feature type="region of interest" description="Disordered" evidence="1">
    <location>
        <begin position="48"/>
        <end position="79"/>
    </location>
</feature>
<protein>
    <submittedName>
        <fullName evidence="2">Uncharacterized protein</fullName>
    </submittedName>
</protein>
<proteinExistence type="predicted"/>
<name>A0A9R1CC78_9BACT</name>
<sequence>MNKMKKKYIKPQTTLIVLEIQNPLLVNSVNNGKEITESVVEGDFEFVSEAPGDNASSDDDDEACAKRVGGTAWSTWDEE</sequence>
<gene>
    <name evidence="2" type="ORF">PRLR5076_29230</name>
</gene>
<evidence type="ECO:0000313" key="3">
    <source>
        <dbReference type="Proteomes" id="UP000825483"/>
    </source>
</evidence>
<dbReference type="AlphaFoldDB" id="A0A9R1CC78"/>
<reference evidence="2" key="1">
    <citation type="journal article" date="2022" name="Int. J. Syst. Evol. Microbiol.">
        <title>Prevotella lacticifex sp. nov., isolated from the rumen of cows.</title>
        <authorList>
            <person name="Shinkai T."/>
            <person name="Ikeyama N."/>
            <person name="Kumagai M."/>
            <person name="Ohmori H."/>
            <person name="Sakamoto M."/>
            <person name="Ohkuma M."/>
            <person name="Mitsumori M."/>
        </authorList>
    </citation>
    <scope>NUCLEOTIDE SEQUENCE</scope>
    <source>
        <strain evidence="2">R5076</strain>
    </source>
</reference>
<dbReference type="EMBL" id="BPUB01000002">
    <property type="protein sequence ID" value="GJG60072.1"/>
    <property type="molecule type" value="Genomic_DNA"/>
</dbReference>
<dbReference type="GeneID" id="72465883"/>
<evidence type="ECO:0000313" key="2">
    <source>
        <dbReference type="EMBL" id="GJG60072.1"/>
    </source>
</evidence>
<dbReference type="RefSeq" id="WP_223930284.1">
    <property type="nucleotide sequence ID" value="NZ_BPTW01000001.1"/>
</dbReference>
<organism evidence="2 3">
    <name type="scientific">Prevotella lacticifex</name>
    <dbReference type="NCBI Taxonomy" id="2854755"/>
    <lineage>
        <taxon>Bacteria</taxon>
        <taxon>Pseudomonadati</taxon>
        <taxon>Bacteroidota</taxon>
        <taxon>Bacteroidia</taxon>
        <taxon>Bacteroidales</taxon>
        <taxon>Prevotellaceae</taxon>
        <taxon>Prevotella</taxon>
    </lineage>
</organism>
<dbReference type="Proteomes" id="UP000825483">
    <property type="component" value="Unassembled WGS sequence"/>
</dbReference>
<comment type="caution">
    <text evidence="2">The sequence shown here is derived from an EMBL/GenBank/DDBJ whole genome shotgun (WGS) entry which is preliminary data.</text>
</comment>